<dbReference type="GO" id="GO:0016020">
    <property type="term" value="C:membrane"/>
    <property type="evidence" value="ECO:0007669"/>
    <property type="project" value="TreeGrafter"/>
</dbReference>
<accession>A0A517SYP3</accession>
<dbReference type="AlphaFoldDB" id="A0A517SYP3"/>
<keyword evidence="6" id="KW-1185">Reference proteome</keyword>
<dbReference type="PRINTS" id="PR00080">
    <property type="entry name" value="SDRFAMILY"/>
</dbReference>
<name>A0A517SYP3_9BACT</name>
<dbReference type="EMBL" id="CP036272">
    <property type="protein sequence ID" value="QDT61268.1"/>
    <property type="molecule type" value="Genomic_DNA"/>
</dbReference>
<dbReference type="GO" id="GO:0016616">
    <property type="term" value="F:oxidoreductase activity, acting on the CH-OH group of donors, NAD or NADP as acceptor"/>
    <property type="evidence" value="ECO:0007669"/>
    <property type="project" value="UniProtKB-ARBA"/>
</dbReference>
<dbReference type="EC" id="1.-.-.-" evidence="5"/>
<gene>
    <name evidence="5" type="ORF">SV7mr_38020</name>
</gene>
<evidence type="ECO:0000313" key="5">
    <source>
        <dbReference type="EMBL" id="QDT61268.1"/>
    </source>
</evidence>
<dbReference type="Proteomes" id="UP000315003">
    <property type="component" value="Chromosome"/>
</dbReference>
<dbReference type="FunFam" id="3.40.50.720:FF:000047">
    <property type="entry name" value="NADP-dependent L-serine/L-allo-threonine dehydrogenase"/>
    <property type="match status" value="1"/>
</dbReference>
<evidence type="ECO:0000259" key="4">
    <source>
        <dbReference type="SMART" id="SM00822"/>
    </source>
</evidence>
<dbReference type="SMART" id="SM00822">
    <property type="entry name" value="PKS_KR"/>
    <property type="match status" value="1"/>
</dbReference>
<dbReference type="InterPro" id="IPR057326">
    <property type="entry name" value="KR_dom"/>
</dbReference>
<dbReference type="OrthoDB" id="9775296at2"/>
<dbReference type="Pfam" id="PF00106">
    <property type="entry name" value="adh_short"/>
    <property type="match status" value="1"/>
</dbReference>
<protein>
    <submittedName>
        <fullName evidence="5">Putative oxidoreductase</fullName>
        <ecNumber evidence="5">1.-.-.-</ecNumber>
    </submittedName>
</protein>
<comment type="similarity">
    <text evidence="1 3">Belongs to the short-chain dehydrogenases/reductases (SDR) family.</text>
</comment>
<dbReference type="Gene3D" id="3.40.50.720">
    <property type="entry name" value="NAD(P)-binding Rossmann-like Domain"/>
    <property type="match status" value="1"/>
</dbReference>
<evidence type="ECO:0000256" key="2">
    <source>
        <dbReference type="ARBA" id="ARBA00023002"/>
    </source>
</evidence>
<dbReference type="CDD" id="cd05233">
    <property type="entry name" value="SDR_c"/>
    <property type="match status" value="1"/>
</dbReference>
<dbReference type="PRINTS" id="PR00081">
    <property type="entry name" value="GDHRDH"/>
</dbReference>
<dbReference type="PANTHER" id="PTHR44196">
    <property type="entry name" value="DEHYDROGENASE/REDUCTASE SDR FAMILY MEMBER 7B"/>
    <property type="match status" value="1"/>
</dbReference>
<proteinExistence type="inferred from homology"/>
<reference evidence="5 6" key="1">
    <citation type="submission" date="2019-02" db="EMBL/GenBank/DDBJ databases">
        <title>Deep-cultivation of Planctomycetes and their phenomic and genomic characterization uncovers novel biology.</title>
        <authorList>
            <person name="Wiegand S."/>
            <person name="Jogler M."/>
            <person name="Boedeker C."/>
            <person name="Pinto D."/>
            <person name="Vollmers J."/>
            <person name="Rivas-Marin E."/>
            <person name="Kohn T."/>
            <person name="Peeters S.H."/>
            <person name="Heuer A."/>
            <person name="Rast P."/>
            <person name="Oberbeckmann S."/>
            <person name="Bunk B."/>
            <person name="Jeske O."/>
            <person name="Meyerdierks A."/>
            <person name="Storesund J.E."/>
            <person name="Kallscheuer N."/>
            <person name="Luecker S."/>
            <person name="Lage O.M."/>
            <person name="Pohl T."/>
            <person name="Merkel B.J."/>
            <person name="Hornburger P."/>
            <person name="Mueller R.-W."/>
            <person name="Bruemmer F."/>
            <person name="Labrenz M."/>
            <person name="Spormann A.M."/>
            <person name="Op den Camp H."/>
            <person name="Overmann J."/>
            <person name="Amann R."/>
            <person name="Jetten M.S.M."/>
            <person name="Mascher T."/>
            <person name="Medema M.H."/>
            <person name="Devos D.P."/>
            <person name="Kaster A.-K."/>
            <person name="Ovreas L."/>
            <person name="Rohde M."/>
            <person name="Galperin M.Y."/>
            <person name="Jogler C."/>
        </authorList>
    </citation>
    <scope>NUCLEOTIDE SEQUENCE [LARGE SCALE GENOMIC DNA]</scope>
    <source>
        <strain evidence="5 6">SV_7m_r</strain>
    </source>
</reference>
<dbReference type="InterPro" id="IPR036291">
    <property type="entry name" value="NAD(P)-bd_dom_sf"/>
</dbReference>
<dbReference type="PANTHER" id="PTHR44196:SF1">
    <property type="entry name" value="DEHYDROGENASE_REDUCTASE SDR FAMILY MEMBER 7B"/>
    <property type="match status" value="1"/>
</dbReference>
<dbReference type="InterPro" id="IPR002347">
    <property type="entry name" value="SDR_fam"/>
</dbReference>
<evidence type="ECO:0000313" key="6">
    <source>
        <dbReference type="Proteomes" id="UP000315003"/>
    </source>
</evidence>
<dbReference type="PROSITE" id="PS00061">
    <property type="entry name" value="ADH_SHORT"/>
    <property type="match status" value="1"/>
</dbReference>
<dbReference type="RefSeq" id="WP_145275186.1">
    <property type="nucleotide sequence ID" value="NZ_CP036272.1"/>
</dbReference>
<keyword evidence="2 5" id="KW-0560">Oxidoreductase</keyword>
<feature type="domain" description="Ketoreductase" evidence="4">
    <location>
        <begin position="7"/>
        <end position="177"/>
    </location>
</feature>
<sequence length="244" mass="25997">MSVLENKVVAITGGGTGIGAGVAKALALAGCRVAIGGRRLEVLQEFAQSIESQHAIYCHALDVADDASIDAFFAAVKGEVGEPDILVNSAGINIVNRRMADMDPEDWDRVMRINATGAYRCIHQVLPAMRQRGDGLVVNISSVAGKRAITLGGVVYCASKFAMTALGTAISNEVRDEGVRITNVYPGEVNTPILDNRPSPVSQEHKDSILQPEDIAAVVKTICELPPRANVPEVVVKPTKQEWV</sequence>
<evidence type="ECO:0000256" key="3">
    <source>
        <dbReference type="RuleBase" id="RU000363"/>
    </source>
</evidence>
<dbReference type="SUPFAM" id="SSF51735">
    <property type="entry name" value="NAD(P)-binding Rossmann-fold domains"/>
    <property type="match status" value="1"/>
</dbReference>
<organism evidence="5 6">
    <name type="scientific">Stieleria bergensis</name>
    <dbReference type="NCBI Taxonomy" id="2528025"/>
    <lineage>
        <taxon>Bacteria</taxon>
        <taxon>Pseudomonadati</taxon>
        <taxon>Planctomycetota</taxon>
        <taxon>Planctomycetia</taxon>
        <taxon>Pirellulales</taxon>
        <taxon>Pirellulaceae</taxon>
        <taxon>Stieleria</taxon>
    </lineage>
</organism>
<dbReference type="InterPro" id="IPR020904">
    <property type="entry name" value="Sc_DH/Rdtase_CS"/>
</dbReference>
<evidence type="ECO:0000256" key="1">
    <source>
        <dbReference type="ARBA" id="ARBA00006484"/>
    </source>
</evidence>